<name>A0A0A8ZX23_ARUDO</name>
<reference evidence="1" key="1">
    <citation type="submission" date="2014-09" db="EMBL/GenBank/DDBJ databases">
        <authorList>
            <person name="Magalhaes I.L.F."/>
            <person name="Oliveira U."/>
            <person name="Santos F.R."/>
            <person name="Vidigal T.H.D.A."/>
            <person name="Brescovit A.D."/>
            <person name="Santos A.J."/>
        </authorList>
    </citation>
    <scope>NUCLEOTIDE SEQUENCE</scope>
    <source>
        <tissue evidence="1">Shoot tissue taken approximately 20 cm above the soil surface</tissue>
    </source>
</reference>
<organism evidence="1">
    <name type="scientific">Arundo donax</name>
    <name type="common">Giant reed</name>
    <name type="synonym">Donax arundinaceus</name>
    <dbReference type="NCBI Taxonomy" id="35708"/>
    <lineage>
        <taxon>Eukaryota</taxon>
        <taxon>Viridiplantae</taxon>
        <taxon>Streptophyta</taxon>
        <taxon>Embryophyta</taxon>
        <taxon>Tracheophyta</taxon>
        <taxon>Spermatophyta</taxon>
        <taxon>Magnoliopsida</taxon>
        <taxon>Liliopsida</taxon>
        <taxon>Poales</taxon>
        <taxon>Poaceae</taxon>
        <taxon>PACMAD clade</taxon>
        <taxon>Arundinoideae</taxon>
        <taxon>Arundineae</taxon>
        <taxon>Arundo</taxon>
    </lineage>
</organism>
<accession>A0A0A8ZX23</accession>
<protein>
    <submittedName>
        <fullName evidence="1">Uncharacterized protein</fullName>
    </submittedName>
</protein>
<evidence type="ECO:0000313" key="1">
    <source>
        <dbReference type="EMBL" id="JAD43371.1"/>
    </source>
</evidence>
<proteinExistence type="predicted"/>
<reference evidence="1" key="2">
    <citation type="journal article" date="2015" name="Data Brief">
        <title>Shoot transcriptome of the giant reed, Arundo donax.</title>
        <authorList>
            <person name="Barrero R.A."/>
            <person name="Guerrero F.D."/>
            <person name="Moolhuijzen P."/>
            <person name="Goolsby J.A."/>
            <person name="Tidwell J."/>
            <person name="Bellgard S.E."/>
            <person name="Bellgard M.I."/>
        </authorList>
    </citation>
    <scope>NUCLEOTIDE SEQUENCE</scope>
    <source>
        <tissue evidence="1">Shoot tissue taken approximately 20 cm above the soil surface</tissue>
    </source>
</reference>
<dbReference type="AlphaFoldDB" id="A0A0A8ZX23"/>
<dbReference type="EMBL" id="GBRH01254524">
    <property type="protein sequence ID" value="JAD43371.1"/>
    <property type="molecule type" value="Transcribed_RNA"/>
</dbReference>
<sequence length="31" mass="3704">MRQTKMFQTVSKISKQFFYLSKDKRPAHSGQ</sequence>